<reference evidence="7" key="1">
    <citation type="journal article" date="2020" name="Stud. Mycol.">
        <title>101 Dothideomycetes genomes: a test case for predicting lifestyles and emergence of pathogens.</title>
        <authorList>
            <person name="Haridas S."/>
            <person name="Albert R."/>
            <person name="Binder M."/>
            <person name="Bloem J."/>
            <person name="Labutti K."/>
            <person name="Salamov A."/>
            <person name="Andreopoulos B."/>
            <person name="Baker S."/>
            <person name="Barry K."/>
            <person name="Bills G."/>
            <person name="Bluhm B."/>
            <person name="Cannon C."/>
            <person name="Castanera R."/>
            <person name="Culley D."/>
            <person name="Daum C."/>
            <person name="Ezra D."/>
            <person name="Gonzalez J."/>
            <person name="Henrissat B."/>
            <person name="Kuo A."/>
            <person name="Liang C."/>
            <person name="Lipzen A."/>
            <person name="Lutzoni F."/>
            <person name="Magnuson J."/>
            <person name="Mondo S."/>
            <person name="Nolan M."/>
            <person name="Ohm R."/>
            <person name="Pangilinan J."/>
            <person name="Park H.-J."/>
            <person name="Ramirez L."/>
            <person name="Alfaro M."/>
            <person name="Sun H."/>
            <person name="Tritt A."/>
            <person name="Yoshinaga Y."/>
            <person name="Zwiers L.-H."/>
            <person name="Turgeon B."/>
            <person name="Goodwin S."/>
            <person name="Spatafora J."/>
            <person name="Crous P."/>
            <person name="Grigoriev I."/>
        </authorList>
    </citation>
    <scope>NUCLEOTIDE SEQUENCE</scope>
    <source>
        <strain evidence="7">CBS 121410</strain>
    </source>
</reference>
<dbReference type="GO" id="GO:0016020">
    <property type="term" value="C:membrane"/>
    <property type="evidence" value="ECO:0007669"/>
    <property type="project" value="UniProtKB-SubCell"/>
</dbReference>
<feature type="chain" id="PRO_5040444639" description="Amino acid permease/ SLC12A domain-containing protein" evidence="6">
    <location>
        <begin position="18"/>
        <end position="450"/>
    </location>
</feature>
<feature type="transmembrane region" description="Helical" evidence="5">
    <location>
        <begin position="321"/>
        <end position="344"/>
    </location>
</feature>
<dbReference type="PIRSF" id="PIRSF006060">
    <property type="entry name" value="AA_transporter"/>
    <property type="match status" value="1"/>
</dbReference>
<organism evidence="7 8">
    <name type="scientific">Saccharata proteae CBS 121410</name>
    <dbReference type="NCBI Taxonomy" id="1314787"/>
    <lineage>
        <taxon>Eukaryota</taxon>
        <taxon>Fungi</taxon>
        <taxon>Dikarya</taxon>
        <taxon>Ascomycota</taxon>
        <taxon>Pezizomycotina</taxon>
        <taxon>Dothideomycetes</taxon>
        <taxon>Dothideomycetes incertae sedis</taxon>
        <taxon>Botryosphaeriales</taxon>
        <taxon>Saccharataceae</taxon>
        <taxon>Saccharata</taxon>
    </lineage>
</organism>
<dbReference type="InterPro" id="IPR050598">
    <property type="entry name" value="AminoAcid_Transporter"/>
</dbReference>
<feature type="transmembrane region" description="Helical" evidence="5">
    <location>
        <begin position="92"/>
        <end position="111"/>
    </location>
</feature>
<evidence type="ECO:0000256" key="1">
    <source>
        <dbReference type="ARBA" id="ARBA00004141"/>
    </source>
</evidence>
<dbReference type="AlphaFoldDB" id="A0A9P4HXC3"/>
<keyword evidence="6" id="KW-0732">Signal</keyword>
<sequence>MLATVLVTGIFYATANTAGNAIAFSKSVLVAANANTVQQNVTTSGCTSNVAPTVDVYDASLVQGIAIMVVTIVCFLHFVWSKLGLFLNRLFALYKIGLLLAVAGAGFHHAVRATNAPGDSTSNPLTDWGKHDCGPGKQGNPPSLAALVLIFYAYEGWENANYVAGEIEALAYSAGRRASSFALRAGAFSAVAIVTALYMLVTAGYYSAFTYNEIKSQGGNDLTIVRNFAQQQAAAVQGFLPFSKYLKLDTNTPKGALTVHWLITTITVVCIPNNPDGYSFCIGIFTYGYIIMGILVAVGFFRLPKIAKPDWQADLRIFHGLPGRAVASILFIGLNLIALIFGAKQRRPGPGDIDRMWWPLVILIVVGVSALYWALLQLFIWKGEKIGIEAKICDTKKLDDWFPTMLAERKAAEDDGTMRRMTWKVDDESFLAWTFTRFQKPAKSLRNWVW</sequence>
<dbReference type="PANTHER" id="PTHR11785:SF382">
    <property type="entry name" value="LOW-AFFINITY METHIONINE PERMEASE"/>
    <property type="match status" value="1"/>
</dbReference>
<dbReference type="Proteomes" id="UP000799776">
    <property type="component" value="Unassembled WGS sequence"/>
</dbReference>
<evidence type="ECO:0008006" key="9">
    <source>
        <dbReference type="Google" id="ProtNLM"/>
    </source>
</evidence>
<dbReference type="EMBL" id="ML978720">
    <property type="protein sequence ID" value="KAF2087291.1"/>
    <property type="molecule type" value="Genomic_DNA"/>
</dbReference>
<dbReference type="OrthoDB" id="5982228at2759"/>
<evidence type="ECO:0000313" key="7">
    <source>
        <dbReference type="EMBL" id="KAF2087291.1"/>
    </source>
</evidence>
<feature type="transmembrane region" description="Helical" evidence="5">
    <location>
        <begin position="356"/>
        <end position="381"/>
    </location>
</feature>
<evidence type="ECO:0000256" key="2">
    <source>
        <dbReference type="ARBA" id="ARBA00022692"/>
    </source>
</evidence>
<protein>
    <recommendedName>
        <fullName evidence="9">Amino acid permease/ SLC12A domain-containing protein</fullName>
    </recommendedName>
</protein>
<keyword evidence="2 5" id="KW-0812">Transmembrane</keyword>
<dbReference type="Gene3D" id="1.20.1740.10">
    <property type="entry name" value="Amino acid/polyamine transporter I"/>
    <property type="match status" value="1"/>
</dbReference>
<gene>
    <name evidence="7" type="ORF">K490DRAFT_65684</name>
</gene>
<keyword evidence="8" id="KW-1185">Reference proteome</keyword>
<feature type="transmembrane region" description="Helical" evidence="5">
    <location>
        <begin position="61"/>
        <end position="80"/>
    </location>
</feature>
<evidence type="ECO:0000256" key="4">
    <source>
        <dbReference type="ARBA" id="ARBA00023136"/>
    </source>
</evidence>
<comment type="subcellular location">
    <subcellularLocation>
        <location evidence="1">Membrane</location>
        <topology evidence="1">Multi-pass membrane protein</topology>
    </subcellularLocation>
</comment>
<evidence type="ECO:0000256" key="5">
    <source>
        <dbReference type="SAM" id="Phobius"/>
    </source>
</evidence>
<evidence type="ECO:0000256" key="6">
    <source>
        <dbReference type="SAM" id="SignalP"/>
    </source>
</evidence>
<dbReference type="InterPro" id="IPR002293">
    <property type="entry name" value="AA/rel_permease1"/>
</dbReference>
<accession>A0A9P4HXC3</accession>
<feature type="transmembrane region" description="Helical" evidence="5">
    <location>
        <begin position="277"/>
        <end position="301"/>
    </location>
</feature>
<evidence type="ECO:0000256" key="3">
    <source>
        <dbReference type="ARBA" id="ARBA00022989"/>
    </source>
</evidence>
<dbReference type="Pfam" id="PF13520">
    <property type="entry name" value="AA_permease_2"/>
    <property type="match status" value="2"/>
</dbReference>
<proteinExistence type="predicted"/>
<keyword evidence="3 5" id="KW-1133">Transmembrane helix</keyword>
<dbReference type="PANTHER" id="PTHR11785">
    <property type="entry name" value="AMINO ACID TRANSPORTER"/>
    <property type="match status" value="1"/>
</dbReference>
<comment type="caution">
    <text evidence="7">The sequence shown here is derived from an EMBL/GenBank/DDBJ whole genome shotgun (WGS) entry which is preliminary data.</text>
</comment>
<feature type="signal peptide" evidence="6">
    <location>
        <begin position="1"/>
        <end position="17"/>
    </location>
</feature>
<dbReference type="GO" id="GO:0015179">
    <property type="term" value="F:L-amino acid transmembrane transporter activity"/>
    <property type="evidence" value="ECO:0007669"/>
    <property type="project" value="TreeGrafter"/>
</dbReference>
<keyword evidence="4 5" id="KW-0472">Membrane</keyword>
<name>A0A9P4HXC3_9PEZI</name>
<evidence type="ECO:0000313" key="8">
    <source>
        <dbReference type="Proteomes" id="UP000799776"/>
    </source>
</evidence>
<feature type="transmembrane region" description="Helical" evidence="5">
    <location>
        <begin position="181"/>
        <end position="206"/>
    </location>
</feature>